<dbReference type="Gene3D" id="1.20.910.10">
    <property type="entry name" value="Heme oxygenase-like"/>
    <property type="match status" value="1"/>
</dbReference>
<dbReference type="Pfam" id="PF14518">
    <property type="entry name" value="Haem_oxygenas_2"/>
    <property type="match status" value="1"/>
</dbReference>
<dbReference type="AlphaFoldDB" id="A0A2X4UBQ5"/>
<dbReference type="STRING" id="1219011.GCA_001895045_03822"/>
<dbReference type="RefSeq" id="WP_072704179.1">
    <property type="nucleotide sequence ID" value="NZ_JAFBBL010000001.1"/>
</dbReference>
<dbReference type="InterPro" id="IPR016084">
    <property type="entry name" value="Haem_Oase-like_multi-hlx"/>
</dbReference>
<name>A0A2X4UBQ5_9NOCA</name>
<dbReference type="SUPFAM" id="SSF48613">
    <property type="entry name" value="Heme oxygenase-like"/>
    <property type="match status" value="1"/>
</dbReference>
<proteinExistence type="predicted"/>
<evidence type="ECO:0008006" key="3">
    <source>
        <dbReference type="Google" id="ProtNLM"/>
    </source>
</evidence>
<protein>
    <recommendedName>
        <fullName evidence="3">Iron-containing redox enzyme</fullName>
    </recommendedName>
</protein>
<dbReference type="KEGG" id="rcr:NCTC10994_03520"/>
<keyword evidence="2" id="KW-1185">Reference proteome</keyword>
<reference evidence="1 2" key="1">
    <citation type="submission" date="2018-06" db="EMBL/GenBank/DDBJ databases">
        <authorList>
            <consortium name="Pathogen Informatics"/>
            <person name="Doyle S."/>
        </authorList>
    </citation>
    <scope>NUCLEOTIDE SEQUENCE [LARGE SCALE GENOMIC DNA]</scope>
    <source>
        <strain evidence="1 2">NCTC10994</strain>
    </source>
</reference>
<dbReference type="SMART" id="SM01236">
    <property type="entry name" value="Haem_oxygenase_2"/>
    <property type="match status" value="1"/>
</dbReference>
<sequence>MSDVIRPCDLSAASLPTPRGPISAAVVERLSAPADAAPWPVTVGDADPYGDDVQLALTMLYELHYRGYDGVDASWEWMAGPLGLRAELERVFLDRLRADVPVTDDTDATFDALYREPKDAWGVSHELAERGTWEHIREFFVHRSIYHLKEADPHAFAIPRLRGRAKAALVAVEFDEYGGGRADKMHSRLYADLLKAADLDDAYLRYLDVVPAVTLATVNFMSLCGLHRARMPMLVGMFTAAEITTAPSARRMAAALERLGADPACILFYTEHIEADAVHELVLRHDVVGEMVTADPECASDIVFGAEAAEYLEGRLARHLLDSWTAGTTSLLSPLDEKAPVDQPVG</sequence>
<accession>A0A2X4UBQ5</accession>
<gene>
    <name evidence="1" type="ORF">NCTC10994_03520</name>
</gene>
<evidence type="ECO:0000313" key="1">
    <source>
        <dbReference type="EMBL" id="SQI37196.1"/>
    </source>
</evidence>
<dbReference type="EMBL" id="LS483468">
    <property type="protein sequence ID" value="SQI37196.1"/>
    <property type="molecule type" value="Genomic_DNA"/>
</dbReference>
<dbReference type="Proteomes" id="UP000249091">
    <property type="component" value="Chromosome 1"/>
</dbReference>
<evidence type="ECO:0000313" key="2">
    <source>
        <dbReference type="Proteomes" id="UP000249091"/>
    </source>
</evidence>
<organism evidence="1 2">
    <name type="scientific">Rhodococcus coprophilus</name>
    <dbReference type="NCBI Taxonomy" id="38310"/>
    <lineage>
        <taxon>Bacteria</taxon>
        <taxon>Bacillati</taxon>
        <taxon>Actinomycetota</taxon>
        <taxon>Actinomycetes</taxon>
        <taxon>Mycobacteriales</taxon>
        <taxon>Nocardiaceae</taxon>
        <taxon>Rhodococcus</taxon>
    </lineage>
</organism>